<evidence type="ECO:0000313" key="2">
    <source>
        <dbReference type="Proteomes" id="UP000054776"/>
    </source>
</evidence>
<gene>
    <name evidence="1" type="ORF">T01_6338</name>
</gene>
<dbReference type="EMBL" id="JYDH01000085">
    <property type="protein sequence ID" value="KRY33271.1"/>
    <property type="molecule type" value="Genomic_DNA"/>
</dbReference>
<evidence type="ECO:0000313" key="1">
    <source>
        <dbReference type="EMBL" id="KRY33271.1"/>
    </source>
</evidence>
<comment type="caution">
    <text evidence="1">The sequence shown here is derived from an EMBL/GenBank/DDBJ whole genome shotgun (WGS) entry which is preliminary data.</text>
</comment>
<protein>
    <submittedName>
        <fullName evidence="1">Uncharacterized protein</fullName>
    </submittedName>
</protein>
<reference evidence="1 2" key="1">
    <citation type="submission" date="2015-01" db="EMBL/GenBank/DDBJ databases">
        <title>Evolution of Trichinella species and genotypes.</title>
        <authorList>
            <person name="Korhonen P.K."/>
            <person name="Edoardo P."/>
            <person name="Giuseppe L.R."/>
            <person name="Gasser R.B."/>
        </authorList>
    </citation>
    <scope>NUCLEOTIDE SEQUENCE [LARGE SCALE GENOMIC DNA]</scope>
    <source>
        <strain evidence="1">ISS3</strain>
    </source>
</reference>
<keyword evidence="2" id="KW-1185">Reference proteome</keyword>
<dbReference type="AlphaFoldDB" id="A0A0V1B8F8"/>
<accession>A0A0V1B8F8</accession>
<dbReference type="InParanoid" id="A0A0V1B8F8"/>
<dbReference type="OrthoDB" id="5919323at2759"/>
<organism evidence="1 2">
    <name type="scientific">Trichinella spiralis</name>
    <name type="common">Trichina worm</name>
    <dbReference type="NCBI Taxonomy" id="6334"/>
    <lineage>
        <taxon>Eukaryota</taxon>
        <taxon>Metazoa</taxon>
        <taxon>Ecdysozoa</taxon>
        <taxon>Nematoda</taxon>
        <taxon>Enoplea</taxon>
        <taxon>Dorylaimia</taxon>
        <taxon>Trichinellida</taxon>
        <taxon>Trichinellidae</taxon>
        <taxon>Trichinella</taxon>
    </lineage>
</organism>
<name>A0A0V1B8F8_TRISP</name>
<proteinExistence type="predicted"/>
<dbReference type="Proteomes" id="UP000054776">
    <property type="component" value="Unassembled WGS sequence"/>
</dbReference>
<sequence length="66" mass="7555">MILRANSYASMEDMAKKAYGLVALSSNGSDLRSSKAVLYVLPNREQQESKRTRSGWIMNMADRYHR</sequence>